<feature type="transmembrane region" description="Helical" evidence="6">
    <location>
        <begin position="121"/>
        <end position="139"/>
    </location>
</feature>
<name>A0A3M3JNZ2_9PSED</name>
<comment type="caution">
    <text evidence="7">The sequence shown here is derived from an EMBL/GenBank/DDBJ whole genome shotgun (WGS) entry which is preliminary data.</text>
</comment>
<feature type="transmembrane region" description="Helical" evidence="6">
    <location>
        <begin position="91"/>
        <end position="109"/>
    </location>
</feature>
<dbReference type="GO" id="GO:0016020">
    <property type="term" value="C:membrane"/>
    <property type="evidence" value="ECO:0007669"/>
    <property type="project" value="UniProtKB-SubCell"/>
</dbReference>
<dbReference type="FunFam" id="1.20.1260.100:FF:000001">
    <property type="entry name" value="translocator protein 2"/>
    <property type="match status" value="1"/>
</dbReference>
<accession>A0A3M3JNZ2</accession>
<reference evidence="7 8" key="1">
    <citation type="submission" date="2018-08" db="EMBL/GenBank/DDBJ databases">
        <title>Recombination of ecologically and evolutionarily significant loci maintains genetic cohesion in the Pseudomonas syringae species complex.</title>
        <authorList>
            <person name="Dillon M."/>
            <person name="Thakur S."/>
            <person name="Almeida R.N.D."/>
            <person name="Weir B.S."/>
            <person name="Guttman D.S."/>
        </authorList>
    </citation>
    <scope>NUCLEOTIDE SEQUENCE [LARGE SCALE GENOMIC DNA]</scope>
    <source>
        <strain evidence="7 8">ICMP 12341</strain>
    </source>
</reference>
<dbReference type="NCBIfam" id="NF047825">
    <property type="entry name" value="T-richsensTspOAlph"/>
    <property type="match status" value="1"/>
</dbReference>
<dbReference type="InterPro" id="IPR004307">
    <property type="entry name" value="TspO_MBR"/>
</dbReference>
<keyword evidence="3 6" id="KW-0812">Transmembrane</keyword>
<evidence type="ECO:0000256" key="3">
    <source>
        <dbReference type="ARBA" id="ARBA00022692"/>
    </source>
</evidence>
<proteinExistence type="inferred from homology"/>
<feature type="transmembrane region" description="Helical" evidence="6">
    <location>
        <begin position="53"/>
        <end position="71"/>
    </location>
</feature>
<dbReference type="Gene3D" id="1.20.1260.100">
    <property type="entry name" value="TspO/MBR protein"/>
    <property type="match status" value="1"/>
</dbReference>
<evidence type="ECO:0000313" key="8">
    <source>
        <dbReference type="Proteomes" id="UP000271468"/>
    </source>
</evidence>
<evidence type="ECO:0000256" key="6">
    <source>
        <dbReference type="SAM" id="Phobius"/>
    </source>
</evidence>
<dbReference type="EMBL" id="RBOV01000140">
    <property type="protein sequence ID" value="RMN12506.1"/>
    <property type="molecule type" value="Genomic_DNA"/>
</dbReference>
<organism evidence="7 8">
    <name type="scientific">Pseudomonas syringae pv. coriandricola</name>
    <dbReference type="NCBI Taxonomy" id="264453"/>
    <lineage>
        <taxon>Bacteria</taxon>
        <taxon>Pseudomonadati</taxon>
        <taxon>Pseudomonadota</taxon>
        <taxon>Gammaproteobacteria</taxon>
        <taxon>Pseudomonadales</taxon>
        <taxon>Pseudomonadaceae</taxon>
        <taxon>Pseudomonas</taxon>
    </lineage>
</organism>
<dbReference type="AlphaFoldDB" id="A0A3M3JNZ2"/>
<keyword evidence="4 6" id="KW-1133">Transmembrane helix</keyword>
<dbReference type="Pfam" id="PF03073">
    <property type="entry name" value="TspO_MBR"/>
    <property type="match status" value="1"/>
</dbReference>
<dbReference type="Proteomes" id="UP000271468">
    <property type="component" value="Unassembled WGS sequence"/>
</dbReference>
<protein>
    <submittedName>
        <fullName evidence="7">TspO/MBR-related protein</fullName>
    </submittedName>
</protein>
<dbReference type="PANTHER" id="PTHR10057">
    <property type="entry name" value="PERIPHERAL-TYPE BENZODIAZEPINE RECEPTOR"/>
    <property type="match status" value="1"/>
</dbReference>
<gene>
    <name evidence="7" type="ORF">ALQ65_03079</name>
</gene>
<comment type="subcellular location">
    <subcellularLocation>
        <location evidence="1">Membrane</location>
        <topology evidence="1">Multi-pass membrane protein</topology>
    </subcellularLocation>
</comment>
<evidence type="ECO:0000256" key="2">
    <source>
        <dbReference type="ARBA" id="ARBA00007524"/>
    </source>
</evidence>
<feature type="transmembrane region" description="Helical" evidence="6">
    <location>
        <begin position="146"/>
        <end position="168"/>
    </location>
</feature>
<evidence type="ECO:0000256" key="5">
    <source>
        <dbReference type="ARBA" id="ARBA00023136"/>
    </source>
</evidence>
<dbReference type="CDD" id="cd15904">
    <property type="entry name" value="TSPO_MBR"/>
    <property type="match status" value="1"/>
</dbReference>
<evidence type="ECO:0000256" key="1">
    <source>
        <dbReference type="ARBA" id="ARBA00004141"/>
    </source>
</evidence>
<dbReference type="GO" id="GO:0033013">
    <property type="term" value="P:tetrapyrrole metabolic process"/>
    <property type="evidence" value="ECO:0007669"/>
    <property type="project" value="UniProtKB-ARBA"/>
</dbReference>
<dbReference type="PANTHER" id="PTHR10057:SF0">
    <property type="entry name" value="TRANSLOCATOR PROTEIN"/>
    <property type="match status" value="1"/>
</dbReference>
<feature type="transmembrane region" description="Helical" evidence="6">
    <location>
        <begin position="174"/>
        <end position="194"/>
    </location>
</feature>
<evidence type="ECO:0000313" key="7">
    <source>
        <dbReference type="EMBL" id="RMN12506.1"/>
    </source>
</evidence>
<dbReference type="InterPro" id="IPR038330">
    <property type="entry name" value="TspO/MBR-related_sf"/>
</dbReference>
<comment type="similarity">
    <text evidence="2">Belongs to the TspO/BZRP family.</text>
</comment>
<sequence length="198" mass="21906">FLGTHNVYYVKMYLFVTLRAAVHSTSSPQVKKTDIPVTLTSKPRDHQSPGHPMTFLIYLLACCAAGATGIIFKPGAWYQALKKPAFTPPDWAFPVVWTTIYLLLAWAGYRLTLLPGSETLLALWAAQIALNTLWTPVFFGAHRITAAMVILAVLWIVVAVMVVMALQLDVVTGLILLPYLAWLSVAVALNFSILRHNK</sequence>
<feature type="non-terminal residue" evidence="7">
    <location>
        <position position="1"/>
    </location>
</feature>
<evidence type="ECO:0000256" key="4">
    <source>
        <dbReference type="ARBA" id="ARBA00022989"/>
    </source>
</evidence>
<keyword evidence="5 6" id="KW-0472">Membrane</keyword>